<organism evidence="3 4">
    <name type="scientific">Halomarina oriensis</name>
    <dbReference type="NCBI Taxonomy" id="671145"/>
    <lineage>
        <taxon>Archaea</taxon>
        <taxon>Methanobacteriati</taxon>
        <taxon>Methanobacteriota</taxon>
        <taxon>Stenosarchaea group</taxon>
        <taxon>Halobacteria</taxon>
        <taxon>Halobacteriales</taxon>
        <taxon>Natronomonadaceae</taxon>
        <taxon>Halomarina</taxon>
    </lineage>
</organism>
<comment type="caution">
    <text evidence="3">The sequence shown here is derived from an EMBL/GenBank/DDBJ whole genome shotgun (WGS) entry which is preliminary data.</text>
</comment>
<dbReference type="OrthoDB" id="216982at2157"/>
<dbReference type="RefSeq" id="WP_158205549.1">
    <property type="nucleotide sequence ID" value="NZ_WSZK01000028.1"/>
</dbReference>
<sequence length="171" mass="19982">MVRVDDSETRPKCWLTQRELDQLERAAGRDGWEREVAIQLMARSGLRASEVNYPGDDELWWSDDGDCWRVEVRGKNTKGGEKTMRDAWLPDDVADDLRKFSRERDLATTDPWIDASTDSIRRWVREAREVLVEETGDERWTLVSAHDLRRSWATYHLVERDVGVRTMMSIG</sequence>
<dbReference type="EMBL" id="WSZK01000028">
    <property type="protein sequence ID" value="MWG35880.1"/>
    <property type="molecule type" value="Genomic_DNA"/>
</dbReference>
<feature type="non-terminal residue" evidence="3">
    <location>
        <position position="171"/>
    </location>
</feature>
<dbReference type="InterPro" id="IPR013762">
    <property type="entry name" value="Integrase-like_cat_sf"/>
</dbReference>
<dbReference type="InterPro" id="IPR002104">
    <property type="entry name" value="Integrase_catalytic"/>
</dbReference>
<accession>A0A6B0GMJ9</accession>
<dbReference type="GO" id="GO:0015074">
    <property type="term" value="P:DNA integration"/>
    <property type="evidence" value="ECO:0007669"/>
    <property type="project" value="InterPro"/>
</dbReference>
<feature type="domain" description="Tyr recombinase" evidence="2">
    <location>
        <begin position="10"/>
        <end position="171"/>
    </location>
</feature>
<keyword evidence="1" id="KW-0233">DNA recombination</keyword>
<evidence type="ECO:0000259" key="2">
    <source>
        <dbReference type="PROSITE" id="PS51898"/>
    </source>
</evidence>
<dbReference type="InterPro" id="IPR011010">
    <property type="entry name" value="DNA_brk_join_enz"/>
</dbReference>
<protein>
    <submittedName>
        <fullName evidence="3">Tyrosine-type recombinase/integrase</fullName>
    </submittedName>
</protein>
<dbReference type="AlphaFoldDB" id="A0A6B0GMJ9"/>
<evidence type="ECO:0000313" key="4">
    <source>
        <dbReference type="Proteomes" id="UP000451471"/>
    </source>
</evidence>
<dbReference type="PROSITE" id="PS51898">
    <property type="entry name" value="TYR_RECOMBINASE"/>
    <property type="match status" value="1"/>
</dbReference>
<dbReference type="Proteomes" id="UP000451471">
    <property type="component" value="Unassembled WGS sequence"/>
</dbReference>
<gene>
    <name evidence="3" type="ORF">GQS65_15545</name>
</gene>
<proteinExistence type="predicted"/>
<dbReference type="Gene3D" id="1.10.443.10">
    <property type="entry name" value="Intergrase catalytic core"/>
    <property type="match status" value="1"/>
</dbReference>
<dbReference type="GO" id="GO:0003677">
    <property type="term" value="F:DNA binding"/>
    <property type="evidence" value="ECO:0007669"/>
    <property type="project" value="InterPro"/>
</dbReference>
<keyword evidence="4" id="KW-1185">Reference proteome</keyword>
<dbReference type="SUPFAM" id="SSF56349">
    <property type="entry name" value="DNA breaking-rejoining enzymes"/>
    <property type="match status" value="1"/>
</dbReference>
<evidence type="ECO:0000313" key="3">
    <source>
        <dbReference type="EMBL" id="MWG35880.1"/>
    </source>
</evidence>
<dbReference type="GO" id="GO:0006310">
    <property type="term" value="P:DNA recombination"/>
    <property type="evidence" value="ECO:0007669"/>
    <property type="project" value="UniProtKB-KW"/>
</dbReference>
<evidence type="ECO:0000256" key="1">
    <source>
        <dbReference type="ARBA" id="ARBA00023172"/>
    </source>
</evidence>
<dbReference type="CDD" id="cd00397">
    <property type="entry name" value="DNA_BRE_C"/>
    <property type="match status" value="1"/>
</dbReference>
<reference evidence="3 4" key="1">
    <citation type="submission" date="2019-12" db="EMBL/GenBank/DDBJ databases">
        <title>Halocatena pleomorpha gen. nov. sp. nov., an extremely halophilic archaeon of family Halobacteriaceae isolated from saltpan soil.</title>
        <authorList>
            <person name="Pal Y."/>
            <person name="Verma A."/>
            <person name="Krishnamurthi S."/>
            <person name="Kumar P."/>
        </authorList>
    </citation>
    <scope>NUCLEOTIDE SEQUENCE [LARGE SCALE GENOMIC DNA]</scope>
    <source>
        <strain evidence="3 4">JCM 16495</strain>
    </source>
</reference>
<name>A0A6B0GMJ9_9EURY</name>